<dbReference type="InterPro" id="IPR011990">
    <property type="entry name" value="TPR-like_helical_dom_sf"/>
</dbReference>
<evidence type="ECO:0000256" key="2">
    <source>
        <dbReference type="ARBA" id="ARBA00022729"/>
    </source>
</evidence>
<protein>
    <submittedName>
        <fullName evidence="5">Penicillin-binding protein activator</fullName>
    </submittedName>
</protein>
<dbReference type="SUPFAM" id="SSF53822">
    <property type="entry name" value="Periplasmic binding protein-like I"/>
    <property type="match status" value="1"/>
</dbReference>
<feature type="domain" description="Leucine-binding protein" evidence="4">
    <location>
        <begin position="292"/>
        <end position="656"/>
    </location>
</feature>
<dbReference type="SUPFAM" id="SSF48452">
    <property type="entry name" value="TPR-like"/>
    <property type="match status" value="1"/>
</dbReference>
<keyword evidence="6" id="KW-1185">Reference proteome</keyword>
<dbReference type="InterPro" id="IPR028082">
    <property type="entry name" value="Peripla_BP_I"/>
</dbReference>
<proteinExistence type="inferred from homology"/>
<dbReference type="InterPro" id="IPR051010">
    <property type="entry name" value="BCAA_transport"/>
</dbReference>
<dbReference type="PANTHER" id="PTHR30483:SF6">
    <property type="entry name" value="PERIPLASMIC BINDING PROTEIN OF ABC TRANSPORTER FOR NATURAL AMINO ACIDS"/>
    <property type="match status" value="1"/>
</dbReference>
<dbReference type="RefSeq" id="WP_313834067.1">
    <property type="nucleotide sequence ID" value="NZ_JAQOUE010000001.1"/>
</dbReference>
<feature type="signal peptide" evidence="3">
    <location>
        <begin position="1"/>
        <end position="35"/>
    </location>
</feature>
<sequence>MPFNPQLSTRRLLAAFGCFFWCACLALTWPAPLVAQIDETPIEDPNPLVAVEHEAENERIQRIKFLLEQGQPDQALAMLEPLLESGSDAPLADAFTLLQAKAVQAKGETKHAIIILEQFLEEYPISSRTDEARLLLGQLYIQTTQANRAITVLTNALNRSLDPTTQTQGWQLLRQAYELKGEYTKAVQMALKQMNKTPDDQRGELIDYIQGLILQKMSERSLGDLLDTFSTKFPGDLALIRLIELHTAQGDEVLAERDIQAFLHRFPNHPYAQTAVALMQSFISKIKAHQYVIAAVLPFSGKMKPFGSDALNGIRLALEEGRTHLGSNTLGIVVKDSAIPPAQLPHEVEQVLREFKPIALIGPLLARQVQQVADLPDWAEVPFVTPTASISNVKQFGRFWFSTALTTRLQVTKLVDHAMRTLGFSRFCILAPDTSYGRELARNFYDIVRRNGGEIIAAESYQRGTTDASAQIQRLKDRDLSLYGEMLPFEYPDTQKAPKPGEEQLVYTPGFDAMFLPGHPTDVAFLSAQLAYFDVKTPLLGSNTWNHPDLLKWGRSTLERSTFGDALFLQSTDPDVQEFIQKYREKFQLDPSIFAAQAYDAMRVILDTIRHGATTGREVRDQLFIRHDFPTLGGLAAFGDGGVLDRKVYMIQVANGRFVQVN</sequence>
<comment type="caution">
    <text evidence="5">The sequence shown here is derived from an EMBL/GenBank/DDBJ whole genome shotgun (WGS) entry which is preliminary data.</text>
</comment>
<comment type="similarity">
    <text evidence="1">Belongs to the leucine-binding protein family.</text>
</comment>
<feature type="chain" id="PRO_5047140433" evidence="3">
    <location>
        <begin position="36"/>
        <end position="662"/>
    </location>
</feature>
<dbReference type="PANTHER" id="PTHR30483">
    <property type="entry name" value="LEUCINE-SPECIFIC-BINDING PROTEIN"/>
    <property type="match status" value="1"/>
</dbReference>
<evidence type="ECO:0000256" key="1">
    <source>
        <dbReference type="ARBA" id="ARBA00010062"/>
    </source>
</evidence>
<evidence type="ECO:0000313" key="5">
    <source>
        <dbReference type="EMBL" id="MDT7043500.1"/>
    </source>
</evidence>
<dbReference type="InterPro" id="IPR028081">
    <property type="entry name" value="Leu-bd"/>
</dbReference>
<evidence type="ECO:0000259" key="4">
    <source>
        <dbReference type="Pfam" id="PF13458"/>
    </source>
</evidence>
<evidence type="ECO:0000313" key="6">
    <source>
        <dbReference type="Proteomes" id="UP001250932"/>
    </source>
</evidence>
<accession>A0ABU3KAQ5</accession>
<organism evidence="5 6">
    <name type="scientific">Candidatus Nitronereus thalassa</name>
    <dbReference type="NCBI Taxonomy" id="3020898"/>
    <lineage>
        <taxon>Bacteria</taxon>
        <taxon>Pseudomonadati</taxon>
        <taxon>Nitrospirota</taxon>
        <taxon>Nitrospiria</taxon>
        <taxon>Nitrospirales</taxon>
        <taxon>Nitrospiraceae</taxon>
        <taxon>Candidatus Nitronereus</taxon>
    </lineage>
</organism>
<evidence type="ECO:0000256" key="3">
    <source>
        <dbReference type="SAM" id="SignalP"/>
    </source>
</evidence>
<keyword evidence="2 3" id="KW-0732">Signal</keyword>
<name>A0ABU3KAQ5_9BACT</name>
<dbReference type="Pfam" id="PF13458">
    <property type="entry name" value="Peripla_BP_6"/>
    <property type="match status" value="1"/>
</dbReference>
<dbReference type="Proteomes" id="UP001250932">
    <property type="component" value="Unassembled WGS sequence"/>
</dbReference>
<reference evidence="5 6" key="1">
    <citation type="journal article" date="2023" name="ISME J.">
        <title>Cultivation and genomic characterization of novel and ubiquitous marine nitrite-oxidizing bacteria from the Nitrospirales.</title>
        <authorList>
            <person name="Mueller A.J."/>
            <person name="Daebeler A."/>
            <person name="Herbold C.W."/>
            <person name="Kirkegaard R.H."/>
            <person name="Daims H."/>
        </authorList>
    </citation>
    <scope>NUCLEOTIDE SEQUENCE [LARGE SCALE GENOMIC DNA]</scope>
    <source>
        <strain evidence="5 6">EB</strain>
    </source>
</reference>
<dbReference type="Gene3D" id="1.25.40.10">
    <property type="entry name" value="Tetratricopeptide repeat domain"/>
    <property type="match status" value="2"/>
</dbReference>
<dbReference type="Gene3D" id="3.40.50.2300">
    <property type="match status" value="2"/>
</dbReference>
<gene>
    <name evidence="5" type="ORF">PPG34_14170</name>
</gene>
<dbReference type="EMBL" id="JAQOUE010000001">
    <property type="protein sequence ID" value="MDT7043500.1"/>
    <property type="molecule type" value="Genomic_DNA"/>
</dbReference>